<evidence type="ECO:0000256" key="1">
    <source>
        <dbReference type="SAM" id="MobiDB-lite"/>
    </source>
</evidence>
<evidence type="ECO:0000313" key="3">
    <source>
        <dbReference type="Proteomes" id="UP000249419"/>
    </source>
</evidence>
<proteinExistence type="predicted"/>
<evidence type="ECO:0000313" key="2">
    <source>
        <dbReference type="EMBL" id="RAO30013.1"/>
    </source>
</evidence>
<sequence length="225" mass="24825">MPVSTPTLIGVAALRGRYTARWIQFGEDPQVLVPLLRRIWIDTFSRDTGTMATALLARNWWSLAVNPKPRRWDQQPPVPGLGYPADNDTVRQGALREDVDGALEWLYLLHLDQRRLVVYEATVHGRWLRHSAHHLDPVEDLFITEPADDDGGGGPEMTVCTVCGAVDEIDHVEVPSMAGYGYDTATSCTRCGSSVATDPMFGDHVTRKPWPPHNPTTGDATGSAQ</sequence>
<feature type="region of interest" description="Disordered" evidence="1">
    <location>
        <begin position="203"/>
        <end position="225"/>
    </location>
</feature>
<protein>
    <submittedName>
        <fullName evidence="2">Uncharacterized protein</fullName>
    </submittedName>
</protein>
<accession>A0A328NMS4</accession>
<gene>
    <name evidence="2" type="ORF">PSN13_05212</name>
</gene>
<comment type="caution">
    <text evidence="2">The sequence shown here is derived from an EMBL/GenBank/DDBJ whole genome shotgun (WGS) entry which is preliminary data.</text>
</comment>
<dbReference type="Proteomes" id="UP000249419">
    <property type="component" value="Unassembled WGS sequence"/>
</dbReference>
<dbReference type="EMBL" id="PYAG01000033">
    <property type="protein sequence ID" value="RAO30013.1"/>
    <property type="molecule type" value="Genomic_DNA"/>
</dbReference>
<name>A0A328NMS4_9ACTN</name>
<reference evidence="2 3" key="1">
    <citation type="submission" date="2018-03" db="EMBL/GenBank/DDBJ databases">
        <title>Defining the species Micromonospora saelicesensis and Micromonospora noduli under the framework of genomics.</title>
        <authorList>
            <person name="Riesco R."/>
            <person name="Trujillo M.E."/>
        </authorList>
    </citation>
    <scope>NUCLEOTIDE SEQUENCE [LARGE SCALE GENOMIC DNA]</scope>
    <source>
        <strain evidence="2 3">PSN13</strain>
    </source>
</reference>
<dbReference type="AlphaFoldDB" id="A0A328NMS4"/>
<organism evidence="2 3">
    <name type="scientific">Micromonospora saelicesensis</name>
    <dbReference type="NCBI Taxonomy" id="285676"/>
    <lineage>
        <taxon>Bacteria</taxon>
        <taxon>Bacillati</taxon>
        <taxon>Actinomycetota</taxon>
        <taxon>Actinomycetes</taxon>
        <taxon>Micromonosporales</taxon>
        <taxon>Micromonosporaceae</taxon>
        <taxon>Micromonospora</taxon>
    </lineage>
</organism>
<feature type="compositionally biased region" description="Polar residues" evidence="1">
    <location>
        <begin position="215"/>
        <end position="225"/>
    </location>
</feature>